<dbReference type="SMART" id="SM00388">
    <property type="entry name" value="HisKA"/>
    <property type="match status" value="1"/>
</dbReference>
<dbReference type="GO" id="GO:0016020">
    <property type="term" value="C:membrane"/>
    <property type="evidence" value="ECO:0007669"/>
    <property type="project" value="UniProtKB-SubCell"/>
</dbReference>
<feature type="domain" description="Histidine kinase" evidence="13">
    <location>
        <begin position="145"/>
        <end position="358"/>
    </location>
</feature>
<keyword evidence="7" id="KW-0547">Nucleotide-binding</keyword>
<dbReference type="Gene3D" id="1.10.287.130">
    <property type="match status" value="1"/>
</dbReference>
<dbReference type="CDD" id="cd00082">
    <property type="entry name" value="HisKA"/>
    <property type="match status" value="1"/>
</dbReference>
<evidence type="ECO:0000259" key="14">
    <source>
        <dbReference type="PROSITE" id="PS50113"/>
    </source>
</evidence>
<evidence type="ECO:0000256" key="6">
    <source>
        <dbReference type="ARBA" id="ARBA00022692"/>
    </source>
</evidence>
<keyword evidence="11" id="KW-0902">Two-component regulatory system</keyword>
<dbReference type="SUPFAM" id="SSF55785">
    <property type="entry name" value="PYP-like sensor domain (PAS domain)"/>
    <property type="match status" value="1"/>
</dbReference>
<dbReference type="InterPro" id="IPR036890">
    <property type="entry name" value="HATPase_C_sf"/>
</dbReference>
<comment type="caution">
    <text evidence="15">The sequence shown here is derived from an EMBL/GenBank/DDBJ whole genome shotgun (WGS) entry which is preliminary data.</text>
</comment>
<evidence type="ECO:0000256" key="11">
    <source>
        <dbReference type="ARBA" id="ARBA00023012"/>
    </source>
</evidence>
<dbReference type="Pfam" id="PF02518">
    <property type="entry name" value="HATPase_c"/>
    <property type="match status" value="1"/>
</dbReference>
<dbReference type="InterPro" id="IPR000700">
    <property type="entry name" value="PAS-assoc_C"/>
</dbReference>
<dbReference type="SUPFAM" id="SSF47384">
    <property type="entry name" value="Homodimeric domain of signal transducing histidine kinase"/>
    <property type="match status" value="1"/>
</dbReference>
<dbReference type="Pfam" id="PF00989">
    <property type="entry name" value="PAS"/>
    <property type="match status" value="1"/>
</dbReference>
<keyword evidence="5" id="KW-0808">Transferase</keyword>
<evidence type="ECO:0000259" key="13">
    <source>
        <dbReference type="PROSITE" id="PS50109"/>
    </source>
</evidence>
<feature type="domain" description="PAC" evidence="14">
    <location>
        <begin position="89"/>
        <end position="141"/>
    </location>
</feature>
<evidence type="ECO:0000256" key="5">
    <source>
        <dbReference type="ARBA" id="ARBA00022679"/>
    </source>
</evidence>
<dbReference type="InterPro" id="IPR005467">
    <property type="entry name" value="His_kinase_dom"/>
</dbReference>
<keyword evidence="4" id="KW-0597">Phosphoprotein</keyword>
<keyword evidence="8" id="KW-0418">Kinase</keyword>
<evidence type="ECO:0000313" key="16">
    <source>
        <dbReference type="Proteomes" id="UP000433309"/>
    </source>
</evidence>
<evidence type="ECO:0000256" key="4">
    <source>
        <dbReference type="ARBA" id="ARBA00022553"/>
    </source>
</evidence>
<dbReference type="CDD" id="cd00130">
    <property type="entry name" value="PAS"/>
    <property type="match status" value="1"/>
</dbReference>
<evidence type="ECO:0000256" key="9">
    <source>
        <dbReference type="ARBA" id="ARBA00022840"/>
    </source>
</evidence>
<dbReference type="InterPro" id="IPR003661">
    <property type="entry name" value="HisK_dim/P_dom"/>
</dbReference>
<dbReference type="Gene3D" id="3.30.450.20">
    <property type="entry name" value="PAS domain"/>
    <property type="match status" value="1"/>
</dbReference>
<dbReference type="EC" id="2.7.13.3" evidence="3"/>
<dbReference type="PRINTS" id="PR00344">
    <property type="entry name" value="BCTRLSENSOR"/>
</dbReference>
<keyword evidence="6" id="KW-0812">Transmembrane</keyword>
<proteinExistence type="predicted"/>
<keyword evidence="16" id="KW-1185">Reference proteome</keyword>
<dbReference type="GO" id="GO:0007234">
    <property type="term" value="P:osmosensory signaling via phosphorelay pathway"/>
    <property type="evidence" value="ECO:0007669"/>
    <property type="project" value="TreeGrafter"/>
</dbReference>
<dbReference type="SMART" id="SM00086">
    <property type="entry name" value="PAC"/>
    <property type="match status" value="1"/>
</dbReference>
<reference evidence="15 16" key="1">
    <citation type="submission" date="2019-11" db="EMBL/GenBank/DDBJ databases">
        <title>Novel species isolated from a subtropical stream in China.</title>
        <authorList>
            <person name="Lu H."/>
        </authorList>
    </citation>
    <scope>NUCLEOTIDE SEQUENCE [LARGE SCALE GENOMIC DNA]</scope>
    <source>
        <strain evidence="15 16">FT80W</strain>
    </source>
</reference>
<comment type="subcellular location">
    <subcellularLocation>
        <location evidence="2">Membrane</location>
        <topology evidence="2">Multi-pass membrane protein</topology>
    </subcellularLocation>
</comment>
<dbReference type="NCBIfam" id="TIGR00229">
    <property type="entry name" value="sensory_box"/>
    <property type="match status" value="1"/>
</dbReference>
<evidence type="ECO:0000256" key="7">
    <source>
        <dbReference type="ARBA" id="ARBA00022741"/>
    </source>
</evidence>
<dbReference type="PROSITE" id="PS50113">
    <property type="entry name" value="PAC"/>
    <property type="match status" value="1"/>
</dbReference>
<evidence type="ECO:0000256" key="12">
    <source>
        <dbReference type="ARBA" id="ARBA00023136"/>
    </source>
</evidence>
<dbReference type="EMBL" id="WKJK01000004">
    <property type="protein sequence ID" value="MRW90298.1"/>
    <property type="molecule type" value="Genomic_DNA"/>
</dbReference>
<dbReference type="GO" id="GO:0000155">
    <property type="term" value="F:phosphorelay sensor kinase activity"/>
    <property type="evidence" value="ECO:0007669"/>
    <property type="project" value="InterPro"/>
</dbReference>
<dbReference type="RefSeq" id="WP_154375604.1">
    <property type="nucleotide sequence ID" value="NZ_WKJK01000004.1"/>
</dbReference>
<keyword evidence="10" id="KW-1133">Transmembrane helix</keyword>
<gene>
    <name evidence="15" type="ORF">GJ699_09905</name>
</gene>
<evidence type="ECO:0000256" key="10">
    <source>
        <dbReference type="ARBA" id="ARBA00022989"/>
    </source>
</evidence>
<dbReference type="GO" id="GO:0000156">
    <property type="term" value="F:phosphorelay response regulator activity"/>
    <property type="evidence" value="ECO:0007669"/>
    <property type="project" value="TreeGrafter"/>
</dbReference>
<evidence type="ECO:0000313" key="15">
    <source>
        <dbReference type="EMBL" id="MRW90298.1"/>
    </source>
</evidence>
<dbReference type="Gene3D" id="3.30.565.10">
    <property type="entry name" value="Histidine kinase-like ATPase, C-terminal domain"/>
    <property type="match status" value="1"/>
</dbReference>
<dbReference type="AlphaFoldDB" id="A0A6I2KWB6"/>
<dbReference type="GO" id="GO:0030295">
    <property type="term" value="F:protein kinase activator activity"/>
    <property type="evidence" value="ECO:0007669"/>
    <property type="project" value="TreeGrafter"/>
</dbReference>
<dbReference type="InterPro" id="IPR000014">
    <property type="entry name" value="PAS"/>
</dbReference>
<evidence type="ECO:0000256" key="3">
    <source>
        <dbReference type="ARBA" id="ARBA00012438"/>
    </source>
</evidence>
<accession>A0A6I2KWB6</accession>
<dbReference type="Pfam" id="PF00512">
    <property type="entry name" value="HisKA"/>
    <property type="match status" value="1"/>
</dbReference>
<dbReference type="Proteomes" id="UP000433309">
    <property type="component" value="Unassembled WGS sequence"/>
</dbReference>
<dbReference type="PROSITE" id="PS50109">
    <property type="entry name" value="HIS_KIN"/>
    <property type="match status" value="1"/>
</dbReference>
<dbReference type="SMART" id="SM00387">
    <property type="entry name" value="HATPase_c"/>
    <property type="match status" value="1"/>
</dbReference>
<dbReference type="GO" id="GO:0005524">
    <property type="term" value="F:ATP binding"/>
    <property type="evidence" value="ECO:0007669"/>
    <property type="project" value="UniProtKB-KW"/>
</dbReference>
<dbReference type="PANTHER" id="PTHR42878">
    <property type="entry name" value="TWO-COMPONENT HISTIDINE KINASE"/>
    <property type="match status" value="1"/>
</dbReference>
<evidence type="ECO:0000256" key="8">
    <source>
        <dbReference type="ARBA" id="ARBA00022777"/>
    </source>
</evidence>
<dbReference type="InterPro" id="IPR004358">
    <property type="entry name" value="Sig_transdc_His_kin-like_C"/>
</dbReference>
<organism evidence="15 16">
    <name type="scientific">Duganella guangzhouensis</name>
    <dbReference type="NCBI Taxonomy" id="2666084"/>
    <lineage>
        <taxon>Bacteria</taxon>
        <taxon>Pseudomonadati</taxon>
        <taxon>Pseudomonadota</taxon>
        <taxon>Betaproteobacteria</taxon>
        <taxon>Burkholderiales</taxon>
        <taxon>Oxalobacteraceae</taxon>
        <taxon>Telluria group</taxon>
        <taxon>Duganella</taxon>
    </lineage>
</organism>
<evidence type="ECO:0000256" key="1">
    <source>
        <dbReference type="ARBA" id="ARBA00000085"/>
    </source>
</evidence>
<dbReference type="GO" id="GO:0006355">
    <property type="term" value="P:regulation of DNA-templated transcription"/>
    <property type="evidence" value="ECO:0007669"/>
    <property type="project" value="InterPro"/>
</dbReference>
<evidence type="ECO:0000256" key="2">
    <source>
        <dbReference type="ARBA" id="ARBA00004141"/>
    </source>
</evidence>
<comment type="catalytic activity">
    <reaction evidence="1">
        <text>ATP + protein L-histidine = ADP + protein N-phospho-L-histidine.</text>
        <dbReference type="EC" id="2.7.13.3"/>
    </reaction>
</comment>
<sequence>MGQTIAELQAALQQSQANEARYRLLLEHSSEVSWMADCASLQLTWLSPAAERQFGYTLETAQTLAAGLLKDLPTRLARHAEGDLSRRRLLRETELAHADGQVVPVEIESTLIVDAAGRALSVIGVVRDLSAQRELAAQQKKFASMLSHEFRTPLSTIDGAVQRLEMTGSHHDEATRKRYRKIQTAVDRMLAMIEEYLSPERMASVGRERQANEANPAQLLQAAAEQARQRRPQVSVRSVGLPSAMRCDPAGMRLCLDILLDNAIKYTQDNIPIELIGRIASEGGIELLVRDHGAGIAAAELPQVFDKAFRGSNAAGVPGSGLGLYMARSIVDVHGGTVTARNVSESGTEFRIWLPVAANPGKSLAREESSSDNSSDASS</sequence>
<dbReference type="InterPro" id="IPR050351">
    <property type="entry name" value="BphY/WalK/GraS-like"/>
</dbReference>
<dbReference type="InterPro" id="IPR035965">
    <property type="entry name" value="PAS-like_dom_sf"/>
</dbReference>
<protein>
    <recommendedName>
        <fullName evidence="3">histidine kinase</fullName>
        <ecNumber evidence="3">2.7.13.3</ecNumber>
    </recommendedName>
</protein>
<dbReference type="PANTHER" id="PTHR42878:SF7">
    <property type="entry name" value="SENSOR HISTIDINE KINASE GLRK"/>
    <property type="match status" value="1"/>
</dbReference>
<dbReference type="InterPro" id="IPR013767">
    <property type="entry name" value="PAS_fold"/>
</dbReference>
<keyword evidence="12" id="KW-0472">Membrane</keyword>
<dbReference type="InterPro" id="IPR003594">
    <property type="entry name" value="HATPase_dom"/>
</dbReference>
<dbReference type="SUPFAM" id="SSF55874">
    <property type="entry name" value="ATPase domain of HSP90 chaperone/DNA topoisomerase II/histidine kinase"/>
    <property type="match status" value="1"/>
</dbReference>
<dbReference type="CDD" id="cd00075">
    <property type="entry name" value="HATPase"/>
    <property type="match status" value="1"/>
</dbReference>
<dbReference type="InterPro" id="IPR001610">
    <property type="entry name" value="PAC"/>
</dbReference>
<keyword evidence="9" id="KW-0067">ATP-binding</keyword>
<dbReference type="InterPro" id="IPR036097">
    <property type="entry name" value="HisK_dim/P_sf"/>
</dbReference>
<name>A0A6I2KWB6_9BURK</name>